<feature type="domain" description="FAS1" evidence="2">
    <location>
        <begin position="175"/>
        <end position="344"/>
    </location>
</feature>
<dbReference type="PROSITE" id="PS50213">
    <property type="entry name" value="FAS1"/>
    <property type="match status" value="2"/>
</dbReference>
<dbReference type="EMBL" id="FNUT01000012">
    <property type="protein sequence ID" value="SEG65352.1"/>
    <property type="molecule type" value="Genomic_DNA"/>
</dbReference>
<dbReference type="Pfam" id="PF02469">
    <property type="entry name" value="Fasciclin"/>
    <property type="match status" value="1"/>
</dbReference>
<dbReference type="OrthoDB" id="1144324at2"/>
<organism evidence="3 4">
    <name type="scientific">Sphingobacterium lactis</name>
    <dbReference type="NCBI Taxonomy" id="797291"/>
    <lineage>
        <taxon>Bacteria</taxon>
        <taxon>Pseudomonadati</taxon>
        <taxon>Bacteroidota</taxon>
        <taxon>Sphingobacteriia</taxon>
        <taxon>Sphingobacteriales</taxon>
        <taxon>Sphingobacteriaceae</taxon>
        <taxon>Sphingobacterium</taxon>
    </lineage>
</organism>
<dbReference type="AlphaFoldDB" id="A0A1H6BXI2"/>
<evidence type="ECO:0000313" key="4">
    <source>
        <dbReference type="Proteomes" id="UP000236731"/>
    </source>
</evidence>
<feature type="signal peptide" evidence="1">
    <location>
        <begin position="1"/>
        <end position="20"/>
    </location>
</feature>
<dbReference type="InterPro" id="IPR050904">
    <property type="entry name" value="Adhesion/Biosynth-related"/>
</dbReference>
<dbReference type="PANTHER" id="PTHR10900:SF77">
    <property type="entry name" value="FI19380P1"/>
    <property type="match status" value="1"/>
</dbReference>
<dbReference type="GO" id="GO:0005615">
    <property type="term" value="C:extracellular space"/>
    <property type="evidence" value="ECO:0007669"/>
    <property type="project" value="TreeGrafter"/>
</dbReference>
<reference evidence="4" key="1">
    <citation type="submission" date="2016-10" db="EMBL/GenBank/DDBJ databases">
        <authorList>
            <person name="Varghese N."/>
            <person name="Submissions S."/>
        </authorList>
    </citation>
    <scope>NUCLEOTIDE SEQUENCE [LARGE SCALE GENOMIC DNA]</scope>
    <source>
        <strain evidence="4">DSM 22361</strain>
    </source>
</reference>
<feature type="domain" description="FAS1" evidence="2">
    <location>
        <begin position="36"/>
        <end position="171"/>
    </location>
</feature>
<name>A0A1H6BXI2_9SPHI</name>
<evidence type="ECO:0000259" key="2">
    <source>
        <dbReference type="PROSITE" id="PS50213"/>
    </source>
</evidence>
<accession>A0A1H6BXI2</accession>
<dbReference type="Gene3D" id="2.30.180.10">
    <property type="entry name" value="FAS1 domain"/>
    <property type="match status" value="2"/>
</dbReference>
<evidence type="ECO:0000313" key="3">
    <source>
        <dbReference type="EMBL" id="SEG65352.1"/>
    </source>
</evidence>
<dbReference type="InterPro" id="IPR000782">
    <property type="entry name" value="FAS1_domain"/>
</dbReference>
<protein>
    <submittedName>
        <fullName evidence="3">Fasciclin domain-containing protein</fullName>
    </submittedName>
</protein>
<proteinExistence type="predicted"/>
<evidence type="ECO:0000256" key="1">
    <source>
        <dbReference type="SAM" id="SignalP"/>
    </source>
</evidence>
<dbReference type="PROSITE" id="PS51257">
    <property type="entry name" value="PROKAR_LIPOPROTEIN"/>
    <property type="match status" value="1"/>
</dbReference>
<dbReference type="InterPro" id="IPR036378">
    <property type="entry name" value="FAS1_dom_sf"/>
</dbReference>
<keyword evidence="1" id="KW-0732">Signal</keyword>
<dbReference type="RefSeq" id="WP_103907443.1">
    <property type="nucleotide sequence ID" value="NZ_CP049246.1"/>
</dbReference>
<dbReference type="SUPFAM" id="SSF82153">
    <property type="entry name" value="FAS1 domain"/>
    <property type="match status" value="2"/>
</dbReference>
<dbReference type="PANTHER" id="PTHR10900">
    <property type="entry name" value="PERIOSTIN-RELATED"/>
    <property type="match status" value="1"/>
</dbReference>
<feature type="chain" id="PRO_5009294191" evidence="1">
    <location>
        <begin position="21"/>
        <end position="352"/>
    </location>
</feature>
<keyword evidence="4" id="KW-1185">Reference proteome</keyword>
<sequence length="352" mass="39804">MKIYNFYKISCLLCLFFTLAACRHDEVSLTIESEQFRSSVDYIENNYALRIFSELIKKSGMYEELATHNNLTYLIPTDRALISQGFTINEAQEMSQEQAIKMVKEYLAEGLIPTKAVPNNTIDNKFKNLNDEQLYFASTEGKYYVNGVLMDKNGKDITLTNGILHVLEGKLNFTSLTLKEYLSQQTKYSLFTAGLKKFGLWEKLNGEIPYTVFALTNAQMEAAGMNKTFLDEMDAKDYYPHLFSGYVIPNHFLTQDATVLLMPVYIFMGADSVYFERNQVALFDSGDPAYQNAVMTSPSSIGLLSYKTQRPSPVASEGVVFATNPEHLNIECLDGVVHELDKVLTPPEKAKK</sequence>
<dbReference type="Proteomes" id="UP000236731">
    <property type="component" value="Unassembled WGS sequence"/>
</dbReference>
<gene>
    <name evidence="3" type="ORF">SAMN05421877_11238</name>
</gene>